<evidence type="ECO:0000313" key="2">
    <source>
        <dbReference type="EMBL" id="KAF0695357.1"/>
    </source>
</evidence>
<accession>A0A485KZL0</accession>
<keyword evidence="4" id="KW-1185">Reference proteome</keyword>
<evidence type="ECO:0000313" key="3">
    <source>
        <dbReference type="EMBL" id="VFT90623.1"/>
    </source>
</evidence>
<evidence type="ECO:0000256" key="1">
    <source>
        <dbReference type="SAM" id="MobiDB-lite"/>
    </source>
</evidence>
<organism evidence="3 4">
    <name type="scientific">Aphanomyces stellatus</name>
    <dbReference type="NCBI Taxonomy" id="120398"/>
    <lineage>
        <taxon>Eukaryota</taxon>
        <taxon>Sar</taxon>
        <taxon>Stramenopiles</taxon>
        <taxon>Oomycota</taxon>
        <taxon>Saprolegniomycetes</taxon>
        <taxon>Saprolegniales</taxon>
        <taxon>Verrucalvaceae</taxon>
        <taxon>Aphanomyces</taxon>
    </lineage>
</organism>
<evidence type="ECO:0000313" key="4">
    <source>
        <dbReference type="Proteomes" id="UP000332933"/>
    </source>
</evidence>
<dbReference type="AlphaFoldDB" id="A0A485KZL0"/>
<reference evidence="3 4" key="1">
    <citation type="submission" date="2019-03" db="EMBL/GenBank/DDBJ databases">
        <authorList>
            <person name="Gaulin E."/>
            <person name="Dumas B."/>
        </authorList>
    </citation>
    <scope>NUCLEOTIDE SEQUENCE [LARGE SCALE GENOMIC DNA]</scope>
    <source>
        <strain evidence="3">CBS 568.67</strain>
    </source>
</reference>
<dbReference type="EMBL" id="VJMH01005482">
    <property type="protein sequence ID" value="KAF0695357.1"/>
    <property type="molecule type" value="Genomic_DNA"/>
</dbReference>
<feature type="region of interest" description="Disordered" evidence="1">
    <location>
        <begin position="114"/>
        <end position="142"/>
    </location>
</feature>
<gene>
    <name evidence="3" type="primary">Aste57867_13791</name>
    <name evidence="2" type="ORF">As57867_013741</name>
    <name evidence="3" type="ORF">ASTE57867_13791</name>
</gene>
<feature type="compositionally biased region" description="Low complexity" evidence="1">
    <location>
        <begin position="121"/>
        <end position="130"/>
    </location>
</feature>
<sequence length="190" mass="20258">MHVWFTSFKAPKMSSPLESHFSNCLVQYTLHVPHHHCSAVGRECGLVDYAPLIHAVQNGVDLLPMTPTAQQLLSACSYSNCIEWFSQVATLSCTVNGVLTTVFDNLCRNAGPSALTPPPSGGATTSPPSLRLTASPPSLSTGPCASSDFATVPPLRKQYAQYHQPLHGSPSGACTLRAFSRSKRMSSSLA</sequence>
<dbReference type="OrthoDB" id="76765at2759"/>
<name>A0A485KZL0_9STRA</name>
<proteinExistence type="predicted"/>
<dbReference type="Proteomes" id="UP000332933">
    <property type="component" value="Unassembled WGS sequence"/>
</dbReference>
<protein>
    <submittedName>
        <fullName evidence="3">Aste57867_13791 protein</fullName>
    </submittedName>
</protein>
<dbReference type="EMBL" id="CAADRA010005503">
    <property type="protein sequence ID" value="VFT90623.1"/>
    <property type="molecule type" value="Genomic_DNA"/>
</dbReference>
<reference evidence="2" key="2">
    <citation type="submission" date="2019-06" db="EMBL/GenBank/DDBJ databases">
        <title>Genomics analysis of Aphanomyces spp. identifies a new class of oomycete effector associated with host adaptation.</title>
        <authorList>
            <person name="Gaulin E."/>
        </authorList>
    </citation>
    <scope>NUCLEOTIDE SEQUENCE</scope>
    <source>
        <strain evidence="2">CBS 578.67</strain>
    </source>
</reference>